<dbReference type="AlphaFoldDB" id="A0A415NUS5"/>
<dbReference type="OrthoDB" id="9789070at2"/>
<comment type="caution">
    <text evidence="2">The sequence shown here is derived from an EMBL/GenBank/DDBJ whole genome shotgun (WGS) entry which is preliminary data.</text>
</comment>
<dbReference type="PANTHER" id="PTHR33408:SF2">
    <property type="entry name" value="TRANSPOSASE DDE DOMAIN-CONTAINING PROTEIN"/>
    <property type="match status" value="1"/>
</dbReference>
<dbReference type="Pfam" id="PF13751">
    <property type="entry name" value="DDE_Tnp_1_6"/>
    <property type="match status" value="1"/>
</dbReference>
<evidence type="ECO:0000313" key="3">
    <source>
        <dbReference type="Proteomes" id="UP000284868"/>
    </source>
</evidence>
<name>A0A415NUS5_9FIRM</name>
<dbReference type="PANTHER" id="PTHR33408">
    <property type="entry name" value="TRANSPOSASE"/>
    <property type="match status" value="1"/>
</dbReference>
<keyword evidence="3" id="KW-1185">Reference proteome</keyword>
<sequence length="528" mass="62224">MNKNTFTQQNYKTYSNGMQLCLPLDLSISIDKDDPMWSFLEAVEGVNFSNYVKSIRSNNTHSHDRGMLLKTFLFAFMEGHRSLSEIAHLCKVDTRYLYLSNQEKPSFMAFQRMTQELTESIDDIFFDISHHIAQDLMLCDTDVQYIDGTKIEANAHKNSFVYKRRIINAEERLFSRISESILRLNVHHGYNYPIKQTYAAVEMGYICQYLMETMVSNNIEIKYGIGNRKSEIQREYDVFLGYYGKLMEYEYWLNVMGKRNSCSKVDLDATFMATKWDYYNQSGITRACYNCQIAVSDGIIINSNVYQTPGDTMTWQDFIERYKERTGSYPRWPVADAGYGSYDNYFFNIARGIELVQKYSMYGKKEDKRFQKNIYNVLNWKENEEGYKICPCGRVFDQYGRDKYRNTLQNNLMITQLYSEKEHCEGCEKLKECTKGSYRQIGKNTVMEEFQKEVDKNLSTEEGKEMKRQRGIQVEGAFGVIKQDFKFTRFSRKGMKNVKMEFLLVCLGYNLKKYHLFRQRQSKQTVKA</sequence>
<feature type="domain" description="Transposase DDE" evidence="1">
    <location>
        <begin position="389"/>
        <end position="515"/>
    </location>
</feature>
<protein>
    <recommendedName>
        <fullName evidence="1">Transposase DDE domain-containing protein</fullName>
    </recommendedName>
</protein>
<reference evidence="2 3" key="1">
    <citation type="submission" date="2018-08" db="EMBL/GenBank/DDBJ databases">
        <title>A genome reference for cultivated species of the human gut microbiota.</title>
        <authorList>
            <person name="Zou Y."/>
            <person name="Xue W."/>
            <person name="Luo G."/>
        </authorList>
    </citation>
    <scope>NUCLEOTIDE SEQUENCE [LARGE SCALE GENOMIC DNA]</scope>
    <source>
        <strain evidence="2 3">AF35-6BH</strain>
    </source>
</reference>
<gene>
    <name evidence="2" type="ORF">DWZ83_10835</name>
</gene>
<evidence type="ECO:0000313" key="2">
    <source>
        <dbReference type="EMBL" id="RHM04194.1"/>
    </source>
</evidence>
<organism evidence="2 3">
    <name type="scientific">Amedibacillus dolichus</name>
    <dbReference type="NCBI Taxonomy" id="31971"/>
    <lineage>
        <taxon>Bacteria</taxon>
        <taxon>Bacillati</taxon>
        <taxon>Bacillota</taxon>
        <taxon>Erysipelotrichia</taxon>
        <taxon>Erysipelotrichales</taxon>
        <taxon>Erysipelotrichaceae</taxon>
        <taxon>Amedibacillus</taxon>
    </lineage>
</organism>
<evidence type="ECO:0000259" key="1">
    <source>
        <dbReference type="Pfam" id="PF13751"/>
    </source>
</evidence>
<dbReference type="InterPro" id="IPR025668">
    <property type="entry name" value="Tnp_DDE_dom"/>
</dbReference>
<dbReference type="EMBL" id="QRPK01000136">
    <property type="protein sequence ID" value="RHM04194.1"/>
    <property type="molecule type" value="Genomic_DNA"/>
</dbReference>
<proteinExistence type="predicted"/>
<dbReference type="Proteomes" id="UP000284868">
    <property type="component" value="Unassembled WGS sequence"/>
</dbReference>
<accession>A0A415NUS5</accession>